<keyword evidence="2 8" id="KW-1277">Toxin-antitoxin system</keyword>
<keyword evidence="8" id="KW-0800">Toxin</keyword>
<dbReference type="InterPro" id="IPR022907">
    <property type="entry name" value="VapC_family"/>
</dbReference>
<accession>A0ABS2D3X1</accession>
<comment type="similarity">
    <text evidence="7 8">Belongs to the PINc/VapC protein family.</text>
</comment>
<name>A0ABS2D3X1_9SPHN</name>
<evidence type="ECO:0000256" key="2">
    <source>
        <dbReference type="ARBA" id="ARBA00022649"/>
    </source>
</evidence>
<dbReference type="HAMAP" id="MF_00265">
    <property type="entry name" value="VapC_Nob1"/>
    <property type="match status" value="1"/>
</dbReference>
<keyword evidence="4 8" id="KW-0479">Metal-binding</keyword>
<evidence type="ECO:0000256" key="1">
    <source>
        <dbReference type="ARBA" id="ARBA00001946"/>
    </source>
</evidence>
<dbReference type="RefSeq" id="WP_204195332.1">
    <property type="nucleotide sequence ID" value="NZ_JAFEMC010000001.1"/>
</dbReference>
<feature type="domain" description="PIN" evidence="9">
    <location>
        <begin position="1"/>
        <end position="125"/>
    </location>
</feature>
<evidence type="ECO:0000256" key="3">
    <source>
        <dbReference type="ARBA" id="ARBA00022722"/>
    </source>
</evidence>
<comment type="function">
    <text evidence="8">Toxic component of a toxin-antitoxin (TA) system. An RNase.</text>
</comment>
<dbReference type="EC" id="3.1.-.-" evidence="8"/>
<evidence type="ECO:0000256" key="7">
    <source>
        <dbReference type="ARBA" id="ARBA00038093"/>
    </source>
</evidence>
<keyword evidence="3 8" id="KW-0540">Nuclease</keyword>
<dbReference type="SUPFAM" id="SSF88723">
    <property type="entry name" value="PIN domain-like"/>
    <property type="match status" value="1"/>
</dbReference>
<evidence type="ECO:0000256" key="6">
    <source>
        <dbReference type="ARBA" id="ARBA00022842"/>
    </source>
</evidence>
<reference evidence="10 11" key="1">
    <citation type="submission" date="2020-12" db="EMBL/GenBank/DDBJ databases">
        <title>Sphingomonas sp.</title>
        <authorList>
            <person name="Kim M.K."/>
        </authorList>
    </citation>
    <scope>NUCLEOTIDE SEQUENCE [LARGE SCALE GENOMIC DNA]</scope>
    <source>
        <strain evidence="10 11">BT552</strain>
    </source>
</reference>
<dbReference type="PANTHER" id="PTHR33653">
    <property type="entry name" value="RIBONUCLEASE VAPC2"/>
    <property type="match status" value="1"/>
</dbReference>
<dbReference type="InterPro" id="IPR029060">
    <property type="entry name" value="PIN-like_dom_sf"/>
</dbReference>
<dbReference type="PANTHER" id="PTHR33653:SF1">
    <property type="entry name" value="RIBONUCLEASE VAPC2"/>
    <property type="match status" value="1"/>
</dbReference>
<dbReference type="EMBL" id="JAFEMC010000001">
    <property type="protein sequence ID" value="MBM6575606.1"/>
    <property type="molecule type" value="Genomic_DNA"/>
</dbReference>
<proteinExistence type="inferred from homology"/>
<evidence type="ECO:0000256" key="4">
    <source>
        <dbReference type="ARBA" id="ARBA00022723"/>
    </source>
</evidence>
<feature type="binding site" evidence="8">
    <location>
        <position position="100"/>
    </location>
    <ligand>
        <name>Mg(2+)</name>
        <dbReference type="ChEBI" id="CHEBI:18420"/>
    </ligand>
</feature>
<evidence type="ECO:0000313" key="10">
    <source>
        <dbReference type="EMBL" id="MBM6575606.1"/>
    </source>
</evidence>
<gene>
    <name evidence="8" type="primary">vapC</name>
    <name evidence="10" type="ORF">ILT43_04425</name>
</gene>
<evidence type="ECO:0000256" key="8">
    <source>
        <dbReference type="HAMAP-Rule" id="MF_00265"/>
    </source>
</evidence>
<comment type="cofactor">
    <cofactor evidence="1 8">
        <name>Mg(2+)</name>
        <dbReference type="ChEBI" id="CHEBI:18420"/>
    </cofactor>
</comment>
<evidence type="ECO:0000313" key="11">
    <source>
        <dbReference type="Proteomes" id="UP000763641"/>
    </source>
</evidence>
<dbReference type="Pfam" id="PF01850">
    <property type="entry name" value="PIN"/>
    <property type="match status" value="1"/>
</dbReference>
<sequence>MIVDTSVLIALLREEPEAERFVSIMIREPGNLRIAAANYLEAAIVTDSNGSELLSARLGELMDFFHIDVIPVSRYHADIARKAYRTYGRGHHPARLNFGDCFAYALSKTSGEPLLFKGDDFAATDIVAAA</sequence>
<feature type="binding site" evidence="8">
    <location>
        <position position="4"/>
    </location>
    <ligand>
        <name>Mg(2+)</name>
        <dbReference type="ChEBI" id="CHEBI:18420"/>
    </ligand>
</feature>
<dbReference type="InterPro" id="IPR050556">
    <property type="entry name" value="Type_II_TA_system_RNase"/>
</dbReference>
<protein>
    <recommendedName>
        <fullName evidence="8">Ribonuclease VapC</fullName>
        <shortName evidence="8">RNase VapC</shortName>
        <ecNumber evidence="8">3.1.-.-</ecNumber>
    </recommendedName>
    <alternativeName>
        <fullName evidence="8">Toxin VapC</fullName>
    </alternativeName>
</protein>
<dbReference type="InterPro" id="IPR002716">
    <property type="entry name" value="PIN_dom"/>
</dbReference>
<keyword evidence="11" id="KW-1185">Reference proteome</keyword>
<dbReference type="Gene3D" id="3.40.50.1010">
    <property type="entry name" value="5'-nuclease"/>
    <property type="match status" value="1"/>
</dbReference>
<evidence type="ECO:0000256" key="5">
    <source>
        <dbReference type="ARBA" id="ARBA00022801"/>
    </source>
</evidence>
<comment type="caution">
    <text evidence="10">The sequence shown here is derived from an EMBL/GenBank/DDBJ whole genome shotgun (WGS) entry which is preliminary data.</text>
</comment>
<keyword evidence="6 8" id="KW-0460">Magnesium</keyword>
<organism evidence="10 11">
    <name type="scientific">Sphingomonas longa</name>
    <dbReference type="NCBI Taxonomy" id="2778730"/>
    <lineage>
        <taxon>Bacteria</taxon>
        <taxon>Pseudomonadati</taxon>
        <taxon>Pseudomonadota</taxon>
        <taxon>Alphaproteobacteria</taxon>
        <taxon>Sphingomonadales</taxon>
        <taxon>Sphingomonadaceae</taxon>
        <taxon>Sphingomonas</taxon>
    </lineage>
</organism>
<evidence type="ECO:0000259" key="9">
    <source>
        <dbReference type="Pfam" id="PF01850"/>
    </source>
</evidence>
<keyword evidence="5 8" id="KW-0378">Hydrolase</keyword>
<dbReference type="Proteomes" id="UP000763641">
    <property type="component" value="Unassembled WGS sequence"/>
</dbReference>
<dbReference type="CDD" id="cd09871">
    <property type="entry name" value="PIN_MtVapC28-VapC30-like"/>
    <property type="match status" value="1"/>
</dbReference>